<sequence length="220" mass="24947">MWKVSIEEYVDILATIVNFGNKRRKMQATLVPIQSKTLKEMVDLLTKTAISNDSMFDEVCDSEITSADVTLILTWYLFYLAPDRLCKISAMIGIDCGTEDDGGLIYQTITTVIGFTEIRKVSMIIQGYQYPITTSTKRQITEFRVSTHNVESYMLLEIPSIKLKPIGVSISYNKTRNKKYEASLDGIFTLNDGTKFKLEVVKSKADNNDSIFAQVPFLYN</sequence>
<organism evidence="1 2">
    <name type="scientific">Gigaspora margarita</name>
    <dbReference type="NCBI Taxonomy" id="4874"/>
    <lineage>
        <taxon>Eukaryota</taxon>
        <taxon>Fungi</taxon>
        <taxon>Fungi incertae sedis</taxon>
        <taxon>Mucoromycota</taxon>
        <taxon>Glomeromycotina</taxon>
        <taxon>Glomeromycetes</taxon>
        <taxon>Diversisporales</taxon>
        <taxon>Gigasporaceae</taxon>
        <taxon>Gigaspora</taxon>
    </lineage>
</organism>
<reference evidence="1 2" key="1">
    <citation type="journal article" date="2019" name="Environ. Microbiol.">
        <title>At the nexus of three kingdoms: the genome of the mycorrhizal fungus Gigaspora margarita provides insights into plant, endobacterial and fungal interactions.</title>
        <authorList>
            <person name="Venice F."/>
            <person name="Ghignone S."/>
            <person name="Salvioli di Fossalunga A."/>
            <person name="Amselem J."/>
            <person name="Novero M."/>
            <person name="Xianan X."/>
            <person name="Sedzielewska Toro K."/>
            <person name="Morin E."/>
            <person name="Lipzen A."/>
            <person name="Grigoriev I.V."/>
            <person name="Henrissat B."/>
            <person name="Martin F.M."/>
            <person name="Bonfante P."/>
        </authorList>
    </citation>
    <scope>NUCLEOTIDE SEQUENCE [LARGE SCALE GENOMIC DNA]</scope>
    <source>
        <strain evidence="1 2">BEG34</strain>
    </source>
</reference>
<dbReference type="EMBL" id="WTPW01000080">
    <property type="protein sequence ID" value="KAF0550862.1"/>
    <property type="molecule type" value="Genomic_DNA"/>
</dbReference>
<dbReference type="OrthoDB" id="2399047at2759"/>
<evidence type="ECO:0000313" key="2">
    <source>
        <dbReference type="Proteomes" id="UP000439903"/>
    </source>
</evidence>
<dbReference type="Proteomes" id="UP000439903">
    <property type="component" value="Unassembled WGS sequence"/>
</dbReference>
<dbReference type="AlphaFoldDB" id="A0A8H4B0M7"/>
<proteinExistence type="predicted"/>
<evidence type="ECO:0000313" key="1">
    <source>
        <dbReference type="EMBL" id="KAF0550862.1"/>
    </source>
</evidence>
<protein>
    <submittedName>
        <fullName evidence="1">Uncharacterized protein</fullName>
    </submittedName>
</protein>
<keyword evidence="2" id="KW-1185">Reference proteome</keyword>
<gene>
    <name evidence="1" type="ORF">F8M41_023856</name>
</gene>
<accession>A0A8H4B0M7</accession>
<comment type="caution">
    <text evidence="1">The sequence shown here is derived from an EMBL/GenBank/DDBJ whole genome shotgun (WGS) entry which is preliminary data.</text>
</comment>
<name>A0A8H4B0M7_GIGMA</name>